<sequence>MGDRGSRIRDSWAGRRRRRRRCGWGLYGRRAAWGGGAAGTAQVDLSRGAGGGRWTGRTGR</sequence>
<name>A0A0A8ZAV0_ARUDO</name>
<evidence type="ECO:0000256" key="1">
    <source>
        <dbReference type="SAM" id="MobiDB-lite"/>
    </source>
</evidence>
<reference evidence="2" key="1">
    <citation type="submission" date="2014-09" db="EMBL/GenBank/DDBJ databases">
        <authorList>
            <person name="Magalhaes I.L.F."/>
            <person name="Oliveira U."/>
            <person name="Santos F.R."/>
            <person name="Vidigal T.H.D.A."/>
            <person name="Brescovit A.D."/>
            <person name="Santos A.J."/>
        </authorList>
    </citation>
    <scope>NUCLEOTIDE SEQUENCE</scope>
    <source>
        <tissue evidence="2">Shoot tissue taken approximately 20 cm above the soil surface</tissue>
    </source>
</reference>
<feature type="region of interest" description="Disordered" evidence="1">
    <location>
        <begin position="36"/>
        <end position="60"/>
    </location>
</feature>
<accession>A0A0A8ZAV0</accession>
<proteinExistence type="predicted"/>
<reference evidence="2" key="2">
    <citation type="journal article" date="2015" name="Data Brief">
        <title>Shoot transcriptome of the giant reed, Arundo donax.</title>
        <authorList>
            <person name="Barrero R.A."/>
            <person name="Guerrero F.D."/>
            <person name="Moolhuijzen P."/>
            <person name="Goolsby J.A."/>
            <person name="Tidwell J."/>
            <person name="Bellgard S.E."/>
            <person name="Bellgard M.I."/>
        </authorList>
    </citation>
    <scope>NUCLEOTIDE SEQUENCE</scope>
    <source>
        <tissue evidence="2">Shoot tissue taken approximately 20 cm above the soil surface</tissue>
    </source>
</reference>
<dbReference type="EMBL" id="GBRH01261376">
    <property type="protein sequence ID" value="JAD36519.1"/>
    <property type="molecule type" value="Transcribed_RNA"/>
</dbReference>
<protein>
    <submittedName>
        <fullName evidence="2">Uncharacterized protein</fullName>
    </submittedName>
</protein>
<organism evidence="2">
    <name type="scientific">Arundo donax</name>
    <name type="common">Giant reed</name>
    <name type="synonym">Donax arundinaceus</name>
    <dbReference type="NCBI Taxonomy" id="35708"/>
    <lineage>
        <taxon>Eukaryota</taxon>
        <taxon>Viridiplantae</taxon>
        <taxon>Streptophyta</taxon>
        <taxon>Embryophyta</taxon>
        <taxon>Tracheophyta</taxon>
        <taxon>Spermatophyta</taxon>
        <taxon>Magnoliopsida</taxon>
        <taxon>Liliopsida</taxon>
        <taxon>Poales</taxon>
        <taxon>Poaceae</taxon>
        <taxon>PACMAD clade</taxon>
        <taxon>Arundinoideae</taxon>
        <taxon>Arundineae</taxon>
        <taxon>Arundo</taxon>
    </lineage>
</organism>
<evidence type="ECO:0000313" key="2">
    <source>
        <dbReference type="EMBL" id="JAD36519.1"/>
    </source>
</evidence>
<dbReference type="AlphaFoldDB" id="A0A0A8ZAV0"/>